<evidence type="ECO:0000256" key="1">
    <source>
        <dbReference type="SAM" id="MobiDB-lite"/>
    </source>
</evidence>
<name>A0AAI9E873_9PEZI</name>
<gene>
    <name evidence="2" type="ORF">LECACI_7A001703</name>
</gene>
<comment type="caution">
    <text evidence="2">The sequence shown here is derived from an EMBL/GenBank/DDBJ whole genome shotgun (WGS) entry which is preliminary data.</text>
</comment>
<feature type="region of interest" description="Disordered" evidence="1">
    <location>
        <begin position="185"/>
        <end position="204"/>
    </location>
</feature>
<accession>A0AAI9E873</accession>
<dbReference type="AlphaFoldDB" id="A0AAI9E873"/>
<organism evidence="2 3">
    <name type="scientific">Lecanosticta acicola</name>
    <dbReference type="NCBI Taxonomy" id="111012"/>
    <lineage>
        <taxon>Eukaryota</taxon>
        <taxon>Fungi</taxon>
        <taxon>Dikarya</taxon>
        <taxon>Ascomycota</taxon>
        <taxon>Pezizomycotina</taxon>
        <taxon>Dothideomycetes</taxon>
        <taxon>Dothideomycetidae</taxon>
        <taxon>Mycosphaerellales</taxon>
        <taxon>Mycosphaerellaceae</taxon>
        <taxon>Lecanosticta</taxon>
    </lineage>
</organism>
<evidence type="ECO:0000313" key="2">
    <source>
        <dbReference type="EMBL" id="CAK3853904.1"/>
    </source>
</evidence>
<protein>
    <submittedName>
        <fullName evidence="2">Uncharacterized protein</fullName>
    </submittedName>
</protein>
<evidence type="ECO:0000313" key="3">
    <source>
        <dbReference type="Proteomes" id="UP001296104"/>
    </source>
</evidence>
<proteinExistence type="predicted"/>
<dbReference type="EMBL" id="CAVMBE010000007">
    <property type="protein sequence ID" value="CAK3853904.1"/>
    <property type="molecule type" value="Genomic_DNA"/>
</dbReference>
<keyword evidence="3" id="KW-1185">Reference proteome</keyword>
<feature type="region of interest" description="Disordered" evidence="1">
    <location>
        <begin position="1"/>
        <end position="40"/>
    </location>
</feature>
<dbReference type="Proteomes" id="UP001296104">
    <property type="component" value="Unassembled WGS sequence"/>
</dbReference>
<reference evidence="2" key="1">
    <citation type="submission" date="2023-11" db="EMBL/GenBank/DDBJ databases">
        <authorList>
            <person name="Alioto T."/>
            <person name="Alioto T."/>
            <person name="Gomez Garrido J."/>
        </authorList>
    </citation>
    <scope>NUCLEOTIDE SEQUENCE</scope>
</reference>
<sequence>MASQSSTGASRKRKQPSPTLRANKRRRQQQPVARARVARARCPRRREPYSVLGLDFEDVVNLPEWQQHAAINRAVGAATCSVPSGADEDPLSPFHQRISEIADARMILEDERMRSRLNACLSNLYLGTVLNAARILGIYNPLADEDETKGVNKLGQEEWAAYGKLGGVVAEYINHASKHLLDTLDERRASPPDSPGDSAYWSVE</sequence>